<evidence type="ECO:0000313" key="2">
    <source>
        <dbReference type="Proteomes" id="UP000322873"/>
    </source>
</evidence>
<comment type="caution">
    <text evidence="1">The sequence shown here is derived from an EMBL/GenBank/DDBJ whole genome shotgun (WGS) entry which is preliminary data.</text>
</comment>
<proteinExistence type="predicted"/>
<name>A0A5M9JV05_MONFR</name>
<dbReference type="EMBL" id="VICG01000004">
    <property type="protein sequence ID" value="KAA8573041.1"/>
    <property type="molecule type" value="Genomic_DNA"/>
</dbReference>
<protein>
    <submittedName>
        <fullName evidence="1">Uncharacterized protein</fullName>
    </submittedName>
</protein>
<gene>
    <name evidence="1" type="ORF">EYC84_003579</name>
</gene>
<keyword evidence="2" id="KW-1185">Reference proteome</keyword>
<dbReference type="Proteomes" id="UP000322873">
    <property type="component" value="Unassembled WGS sequence"/>
</dbReference>
<sequence length="75" mass="8373">MSFYQATMNGRACGVLDEAHRGLIFNAAAFFNLACCISFESISIQHPKKGQQVEFTPRMALHCSLFSQSLRVDET</sequence>
<accession>A0A5M9JV05</accession>
<dbReference type="AlphaFoldDB" id="A0A5M9JV05"/>
<organism evidence="1 2">
    <name type="scientific">Monilinia fructicola</name>
    <name type="common">Brown rot fungus</name>
    <name type="synonym">Ciboria fructicola</name>
    <dbReference type="NCBI Taxonomy" id="38448"/>
    <lineage>
        <taxon>Eukaryota</taxon>
        <taxon>Fungi</taxon>
        <taxon>Dikarya</taxon>
        <taxon>Ascomycota</taxon>
        <taxon>Pezizomycotina</taxon>
        <taxon>Leotiomycetes</taxon>
        <taxon>Helotiales</taxon>
        <taxon>Sclerotiniaceae</taxon>
        <taxon>Monilinia</taxon>
    </lineage>
</organism>
<reference evidence="1 2" key="1">
    <citation type="submission" date="2019-06" db="EMBL/GenBank/DDBJ databases">
        <title>Genome Sequence of the Brown Rot Fungal Pathogen Monilinia fructicola.</title>
        <authorList>
            <person name="De Miccolis Angelini R.M."/>
            <person name="Landi L."/>
            <person name="Abate D."/>
            <person name="Pollastro S."/>
            <person name="Romanazzi G."/>
            <person name="Faretra F."/>
        </authorList>
    </citation>
    <scope>NUCLEOTIDE SEQUENCE [LARGE SCALE GENOMIC DNA]</scope>
    <source>
        <strain evidence="1 2">Mfrc123</strain>
    </source>
</reference>
<evidence type="ECO:0000313" key="1">
    <source>
        <dbReference type="EMBL" id="KAA8573041.1"/>
    </source>
</evidence>